<keyword evidence="6" id="KW-0472">Membrane</keyword>
<dbReference type="Pfam" id="PF16916">
    <property type="entry name" value="ZT_dimer"/>
    <property type="match status" value="1"/>
</dbReference>
<protein>
    <recommendedName>
        <fullName evidence="11">Cation efflux protein cytoplasmic domain-containing protein</fullName>
    </recommendedName>
</protein>
<evidence type="ECO:0000256" key="5">
    <source>
        <dbReference type="ARBA" id="ARBA00022989"/>
    </source>
</evidence>
<dbReference type="InterPro" id="IPR036837">
    <property type="entry name" value="Cation_efflux_CTD_sf"/>
</dbReference>
<dbReference type="PANTHER" id="PTHR43840">
    <property type="entry name" value="MITOCHONDRIAL METAL TRANSPORTER 1-RELATED"/>
    <property type="match status" value="1"/>
</dbReference>
<dbReference type="Proteomes" id="UP001165122">
    <property type="component" value="Unassembled WGS sequence"/>
</dbReference>
<dbReference type="Gene3D" id="1.20.1510.10">
    <property type="entry name" value="Cation efflux protein transmembrane domain"/>
    <property type="match status" value="1"/>
</dbReference>
<dbReference type="Pfam" id="PF01545">
    <property type="entry name" value="Cation_efflux"/>
    <property type="match status" value="1"/>
</dbReference>
<sequence length="490" mass="54195">MIPRSYLRNTKIYRRIMLKSLRHNLSSAALRNLPSTSQSPPSFTQHHDLKYQFPLPSLLHASFSTSTKTTTNNKTTSCYIPSAPHITFLGGLLNLGLSLSKFLVGLLTTSPALLSDSAHSLSDVSTDLVTYYTYKKAREPKDFDHPYGHGKYEAVGSFAVGTLLTFTGLGVCYNSLISLYDILHTSSIPPPTDLPIEYALLTAFSSVILKEAMYRITLSSGIASNSNVVIANAHHHRSDAYSSLVALAGIGGGHYFGFGFLDPLAGIGVSFMVIKTGYDVCAVSVSELLDEQISPRKLKDIANVIASVPGVRLKGDGAVVGRRMGPCVWVDAEITVEGGLSASGAHQLGEHCRMNVLKTFEYVGEVKVHFDPSPRQEYLPLGAKLSDTPDVYLRRINAVLKGRRDILGFTDVEVLYDRRGKVMLNLNIIMDKKETIGRCNEVARDIRNLLMDRIEECAEVDVDLELEEMGEEEKMIVVWEEQKKDWKEFR</sequence>
<comment type="similarity">
    <text evidence="2">Belongs to the cation diffusion facilitator (CDF) transporter (TC 2.A.4) family.</text>
</comment>
<evidence type="ECO:0000256" key="2">
    <source>
        <dbReference type="ARBA" id="ARBA00008114"/>
    </source>
</evidence>
<dbReference type="InterPro" id="IPR050291">
    <property type="entry name" value="CDF_Transporter"/>
</dbReference>
<evidence type="ECO:0000256" key="6">
    <source>
        <dbReference type="ARBA" id="ARBA00023136"/>
    </source>
</evidence>
<evidence type="ECO:0008006" key="11">
    <source>
        <dbReference type="Google" id="ProtNLM"/>
    </source>
</evidence>
<dbReference type="InterPro" id="IPR027470">
    <property type="entry name" value="Cation_efflux_CTD"/>
</dbReference>
<dbReference type="InterPro" id="IPR027469">
    <property type="entry name" value="Cation_efflux_TMD_sf"/>
</dbReference>
<dbReference type="AlphaFoldDB" id="A0A9W7CJA5"/>
<feature type="domain" description="Cation efflux protein transmembrane" evidence="7">
    <location>
        <begin position="88"/>
        <end position="289"/>
    </location>
</feature>
<dbReference type="GO" id="GO:0016020">
    <property type="term" value="C:membrane"/>
    <property type="evidence" value="ECO:0007669"/>
    <property type="project" value="UniProtKB-SubCell"/>
</dbReference>
<dbReference type="FunFam" id="1.20.1510.10:FF:000006">
    <property type="entry name" value="Divalent cation efflux transporter"/>
    <property type="match status" value="1"/>
</dbReference>
<keyword evidence="4" id="KW-0812">Transmembrane</keyword>
<evidence type="ECO:0000313" key="9">
    <source>
        <dbReference type="EMBL" id="GMI05641.1"/>
    </source>
</evidence>
<keyword evidence="3" id="KW-0813">Transport</keyword>
<dbReference type="Gene3D" id="3.30.70.1350">
    <property type="entry name" value="Cation efflux protein, cytoplasmic domain"/>
    <property type="match status" value="2"/>
</dbReference>
<dbReference type="SUPFAM" id="SSF161111">
    <property type="entry name" value="Cation efflux protein transmembrane domain-like"/>
    <property type="match status" value="1"/>
</dbReference>
<evidence type="ECO:0000259" key="7">
    <source>
        <dbReference type="Pfam" id="PF01545"/>
    </source>
</evidence>
<evidence type="ECO:0000256" key="4">
    <source>
        <dbReference type="ARBA" id="ARBA00022692"/>
    </source>
</evidence>
<dbReference type="GO" id="GO:0008324">
    <property type="term" value="F:monoatomic cation transmembrane transporter activity"/>
    <property type="evidence" value="ECO:0007669"/>
    <property type="project" value="InterPro"/>
</dbReference>
<comment type="caution">
    <text evidence="9">The sequence shown here is derived from an EMBL/GenBank/DDBJ whole genome shotgun (WGS) entry which is preliminary data.</text>
</comment>
<keyword evidence="10" id="KW-1185">Reference proteome</keyword>
<evidence type="ECO:0000256" key="1">
    <source>
        <dbReference type="ARBA" id="ARBA00004141"/>
    </source>
</evidence>
<reference evidence="10" key="1">
    <citation type="journal article" date="2023" name="Commun. Biol.">
        <title>Genome analysis of Parmales, the sister group of diatoms, reveals the evolutionary specialization of diatoms from phago-mixotrophs to photoautotrophs.</title>
        <authorList>
            <person name="Ban H."/>
            <person name="Sato S."/>
            <person name="Yoshikawa S."/>
            <person name="Yamada K."/>
            <person name="Nakamura Y."/>
            <person name="Ichinomiya M."/>
            <person name="Sato N."/>
            <person name="Blanc-Mathieu R."/>
            <person name="Endo H."/>
            <person name="Kuwata A."/>
            <person name="Ogata H."/>
        </authorList>
    </citation>
    <scope>NUCLEOTIDE SEQUENCE [LARGE SCALE GENOMIC DNA]</scope>
    <source>
        <strain evidence="10">NIES 3700</strain>
    </source>
</reference>
<dbReference type="InterPro" id="IPR058533">
    <property type="entry name" value="Cation_efflux_TM"/>
</dbReference>
<dbReference type="OrthoDB" id="435980at2759"/>
<accession>A0A9W7CJA5</accession>
<feature type="domain" description="Cation efflux protein cytoplasmic" evidence="8">
    <location>
        <begin position="296"/>
        <end position="372"/>
    </location>
</feature>
<gene>
    <name evidence="9" type="ORF">TrLO_g9228</name>
</gene>
<keyword evidence="5" id="KW-1133">Transmembrane helix</keyword>
<dbReference type="NCBIfam" id="TIGR01297">
    <property type="entry name" value="CDF"/>
    <property type="match status" value="1"/>
</dbReference>
<organism evidence="9 10">
    <name type="scientific">Triparma laevis f. longispina</name>
    <dbReference type="NCBI Taxonomy" id="1714387"/>
    <lineage>
        <taxon>Eukaryota</taxon>
        <taxon>Sar</taxon>
        <taxon>Stramenopiles</taxon>
        <taxon>Ochrophyta</taxon>
        <taxon>Bolidophyceae</taxon>
        <taxon>Parmales</taxon>
        <taxon>Triparmaceae</taxon>
        <taxon>Triparma</taxon>
    </lineage>
</organism>
<evidence type="ECO:0000313" key="10">
    <source>
        <dbReference type="Proteomes" id="UP001165122"/>
    </source>
</evidence>
<dbReference type="InterPro" id="IPR002524">
    <property type="entry name" value="Cation_efflux"/>
</dbReference>
<name>A0A9W7CJA5_9STRA</name>
<evidence type="ECO:0000256" key="3">
    <source>
        <dbReference type="ARBA" id="ARBA00022448"/>
    </source>
</evidence>
<evidence type="ECO:0000259" key="8">
    <source>
        <dbReference type="Pfam" id="PF16916"/>
    </source>
</evidence>
<dbReference type="SUPFAM" id="SSF160240">
    <property type="entry name" value="Cation efflux protein cytoplasmic domain-like"/>
    <property type="match status" value="1"/>
</dbReference>
<proteinExistence type="inferred from homology"/>
<dbReference type="PANTHER" id="PTHR43840:SF15">
    <property type="entry name" value="MITOCHONDRIAL METAL TRANSPORTER 1-RELATED"/>
    <property type="match status" value="1"/>
</dbReference>
<comment type="subcellular location">
    <subcellularLocation>
        <location evidence="1">Membrane</location>
        <topology evidence="1">Multi-pass membrane protein</topology>
    </subcellularLocation>
</comment>
<dbReference type="EMBL" id="BRXW01000089">
    <property type="protein sequence ID" value="GMI05641.1"/>
    <property type="molecule type" value="Genomic_DNA"/>
</dbReference>